<dbReference type="GO" id="GO:0046872">
    <property type="term" value="F:metal ion binding"/>
    <property type="evidence" value="ECO:0007669"/>
    <property type="project" value="UniProtKB-KW"/>
</dbReference>
<keyword evidence="15" id="KW-1185">Reference proteome</keyword>
<evidence type="ECO:0000259" key="13">
    <source>
        <dbReference type="SMART" id="SM00382"/>
    </source>
</evidence>
<feature type="compositionally biased region" description="Low complexity" evidence="12">
    <location>
        <begin position="437"/>
        <end position="447"/>
    </location>
</feature>
<dbReference type="InterPro" id="IPR003593">
    <property type="entry name" value="AAA+_ATPase"/>
</dbReference>
<dbReference type="InterPro" id="IPR008921">
    <property type="entry name" value="DNA_pol3_clamp-load_cplx_C"/>
</dbReference>
<dbReference type="GO" id="GO:0009360">
    <property type="term" value="C:DNA polymerase III complex"/>
    <property type="evidence" value="ECO:0007669"/>
    <property type="project" value="InterPro"/>
</dbReference>
<keyword evidence="3 11" id="KW-0548">Nucleotidyltransferase</keyword>
<dbReference type="RefSeq" id="WP_109769319.1">
    <property type="nucleotide sequence ID" value="NZ_QFWV02000001.1"/>
</dbReference>
<evidence type="ECO:0000256" key="3">
    <source>
        <dbReference type="ARBA" id="ARBA00022695"/>
    </source>
</evidence>
<organism evidence="14 15">
    <name type="scientific">Oceaniradius stylonematis</name>
    <dbReference type="NCBI Taxonomy" id="2184161"/>
    <lineage>
        <taxon>Bacteria</taxon>
        <taxon>Pseudomonadati</taxon>
        <taxon>Pseudomonadota</taxon>
        <taxon>Alphaproteobacteria</taxon>
        <taxon>Hyphomicrobiales</taxon>
        <taxon>Ahrensiaceae</taxon>
        <taxon>Oceaniradius</taxon>
    </lineage>
</organism>
<protein>
    <recommendedName>
        <fullName evidence="11">DNA polymerase III subunit gamma/tau</fullName>
        <ecNumber evidence="11">2.7.7.7</ecNumber>
    </recommendedName>
</protein>
<dbReference type="GO" id="GO:0005524">
    <property type="term" value="F:ATP binding"/>
    <property type="evidence" value="ECO:0007669"/>
    <property type="project" value="UniProtKB-KW"/>
</dbReference>
<keyword evidence="5" id="KW-0479">Metal-binding</keyword>
<dbReference type="Pfam" id="PF12169">
    <property type="entry name" value="DNA_pol3_gamma3"/>
    <property type="match status" value="1"/>
</dbReference>
<dbReference type="InterPro" id="IPR022107">
    <property type="entry name" value="DNA_pol_III_gamma/tau_C"/>
</dbReference>
<dbReference type="NCBIfam" id="NF006585">
    <property type="entry name" value="PRK09111.1"/>
    <property type="match status" value="1"/>
</dbReference>
<proteinExistence type="inferred from homology"/>
<keyword evidence="2 11" id="KW-0808">Transferase</keyword>
<dbReference type="EC" id="2.7.7.7" evidence="11"/>
<dbReference type="Pfam" id="PF12362">
    <property type="entry name" value="DUF3646"/>
    <property type="match status" value="1"/>
</dbReference>
<sequence length="631" mass="67264">MSDASPKDAGYRVLARKYRPADFTALIGQEPMVRTLTNAFAADRIAQAWMLTGVRGVGKTTTARILARALNYQSDTIDKPTIDLTVPGIHCQPIMEGRHVDVVEMDAASHTGIDDIKQIIDSVRYAPVSARYKVYIIDEIHMLSEKAFNALLKTLEEPPPHAKFIFATTEIRKVPITVLSRCQRFDLRRIEIAELTAHLRSIADTEEVAVDDTSLAMIARAGEGSVRDALSILDQAIAHGNGTVDASAVRDMLGLADRTRVVDLFEHLMAGRVTEALDGFSSLYQAGADPVVVLNDLASFTHLVTRLRYVPGAAAADPSLSPDERERGIAFAEKLPVTVLARAWQMLLKGIGECESAARPFAAAEMLLIRLAHASTLPTLDEALKKLDSAPAGPAQSANAPPPGTQAPSHSASSGSSETPPAMGQRQPLDPVPPAAQPATTMTAVQPHPGGGASAMRLVSENPGPALAAQPPMAAPEPAQPSVPVAGLQDLADLADRHRDPLMKVIIRKCVRLVSIEPGRLSVNLTEDAPPTLLGDLSRKLGDWTGTRWIVSVSREPGGRTLEEVDGEKRDALFADAARDPDVSAILGAFPGARVVDVRVNDAGPLDVIAGDTDMDVSDVVADPDDPTDTD</sequence>
<dbReference type="PANTHER" id="PTHR11669:SF0">
    <property type="entry name" value="PROTEIN STICHEL-LIKE 2"/>
    <property type="match status" value="1"/>
</dbReference>
<evidence type="ECO:0000256" key="4">
    <source>
        <dbReference type="ARBA" id="ARBA00022705"/>
    </source>
</evidence>
<evidence type="ECO:0000256" key="10">
    <source>
        <dbReference type="ARBA" id="ARBA00049244"/>
    </source>
</evidence>
<evidence type="ECO:0000256" key="11">
    <source>
        <dbReference type="RuleBase" id="RU364063"/>
    </source>
</evidence>
<keyword evidence="8 11" id="KW-0067">ATP-binding</keyword>
<dbReference type="PANTHER" id="PTHR11669">
    <property type="entry name" value="REPLICATION FACTOR C / DNA POLYMERASE III GAMMA-TAU SUBUNIT"/>
    <property type="match status" value="1"/>
</dbReference>
<dbReference type="InterPro" id="IPR027417">
    <property type="entry name" value="P-loop_NTPase"/>
</dbReference>
<evidence type="ECO:0000256" key="2">
    <source>
        <dbReference type="ARBA" id="ARBA00022679"/>
    </source>
</evidence>
<dbReference type="SUPFAM" id="SSF48019">
    <property type="entry name" value="post-AAA+ oligomerization domain-like"/>
    <property type="match status" value="1"/>
</dbReference>
<keyword evidence="9 11" id="KW-0239">DNA-directed DNA polymerase</keyword>
<dbReference type="SMART" id="SM00382">
    <property type="entry name" value="AAA"/>
    <property type="match status" value="1"/>
</dbReference>
<dbReference type="SUPFAM" id="SSF52540">
    <property type="entry name" value="P-loop containing nucleoside triphosphate hydrolases"/>
    <property type="match status" value="1"/>
</dbReference>
<keyword evidence="6 11" id="KW-0547">Nucleotide-binding</keyword>
<dbReference type="GO" id="GO:0003887">
    <property type="term" value="F:DNA-directed DNA polymerase activity"/>
    <property type="evidence" value="ECO:0007669"/>
    <property type="project" value="UniProtKB-KW"/>
</dbReference>
<evidence type="ECO:0000256" key="1">
    <source>
        <dbReference type="ARBA" id="ARBA00006360"/>
    </source>
</evidence>
<feature type="region of interest" description="Disordered" evidence="12">
    <location>
        <begin position="389"/>
        <end position="482"/>
    </location>
</feature>
<evidence type="ECO:0000256" key="5">
    <source>
        <dbReference type="ARBA" id="ARBA00022723"/>
    </source>
</evidence>
<dbReference type="Gene3D" id="1.20.272.10">
    <property type="match status" value="1"/>
</dbReference>
<evidence type="ECO:0000256" key="9">
    <source>
        <dbReference type="ARBA" id="ARBA00022932"/>
    </source>
</evidence>
<evidence type="ECO:0000256" key="8">
    <source>
        <dbReference type="ARBA" id="ARBA00022840"/>
    </source>
</evidence>
<dbReference type="CDD" id="cd00009">
    <property type="entry name" value="AAA"/>
    <property type="match status" value="1"/>
</dbReference>
<reference evidence="14 15" key="1">
    <citation type="journal article" date="2018" name="Int. J. Syst. Bacteriol.">
        <title>Oceaniradius stylonemae gen. nov., sp. nov., isolated from a red alga, Stylonema cornu-cervi.</title>
        <authorList>
            <person name="Jeong S."/>
        </authorList>
    </citation>
    <scope>NUCLEOTIDE SEQUENCE [LARGE SCALE GENOMIC DNA]</scope>
    <source>
        <strain evidence="14 15">StC1</strain>
    </source>
</reference>
<dbReference type="OrthoDB" id="9810148at2"/>
<dbReference type="GO" id="GO:0006261">
    <property type="term" value="P:DNA-templated DNA replication"/>
    <property type="evidence" value="ECO:0007669"/>
    <property type="project" value="TreeGrafter"/>
</dbReference>
<feature type="domain" description="AAA+ ATPase" evidence="13">
    <location>
        <begin position="45"/>
        <end position="191"/>
    </location>
</feature>
<keyword evidence="7" id="KW-0862">Zinc</keyword>
<dbReference type="InterPro" id="IPR045085">
    <property type="entry name" value="HLD_clamp_pol_III_gamma_tau"/>
</dbReference>
<dbReference type="GO" id="GO:0003677">
    <property type="term" value="F:DNA binding"/>
    <property type="evidence" value="ECO:0007669"/>
    <property type="project" value="InterPro"/>
</dbReference>
<dbReference type="InterPro" id="IPR022754">
    <property type="entry name" value="DNA_pol_III_gamma-3"/>
</dbReference>
<dbReference type="FunFam" id="1.10.8.60:FF:000013">
    <property type="entry name" value="DNA polymerase III subunit gamma/tau"/>
    <property type="match status" value="1"/>
</dbReference>
<dbReference type="NCBIfam" id="TIGR02397">
    <property type="entry name" value="dnaX_nterm"/>
    <property type="match status" value="1"/>
</dbReference>
<dbReference type="Gene3D" id="1.10.8.60">
    <property type="match status" value="1"/>
</dbReference>
<comment type="catalytic activity">
    <reaction evidence="10 11">
        <text>DNA(n) + a 2'-deoxyribonucleoside 5'-triphosphate = DNA(n+1) + diphosphate</text>
        <dbReference type="Rhea" id="RHEA:22508"/>
        <dbReference type="Rhea" id="RHEA-COMP:17339"/>
        <dbReference type="Rhea" id="RHEA-COMP:17340"/>
        <dbReference type="ChEBI" id="CHEBI:33019"/>
        <dbReference type="ChEBI" id="CHEBI:61560"/>
        <dbReference type="ChEBI" id="CHEBI:173112"/>
        <dbReference type="EC" id="2.7.7.7"/>
    </reaction>
</comment>
<gene>
    <name evidence="11" type="primary">dnaX</name>
    <name evidence="14" type="ORF">DEM25_000375</name>
</gene>
<dbReference type="Proteomes" id="UP000246132">
    <property type="component" value="Unassembled WGS sequence"/>
</dbReference>
<dbReference type="AlphaFoldDB" id="A0A3A8AF56"/>
<name>A0A3A8AF56_9HYPH</name>
<dbReference type="Pfam" id="PF13177">
    <property type="entry name" value="DNA_pol3_delta2"/>
    <property type="match status" value="1"/>
</dbReference>
<comment type="similarity">
    <text evidence="1 11">Belongs to the DnaX/STICHEL family.</text>
</comment>
<comment type="subunit">
    <text evidence="11">DNA polymerase III contains a core (composed of alpha, epsilon and theta chains) that associates with a tau subunit. This core dimerizes to form the POLIII' complex. PolIII' associates with the gamma complex (composed of gamma, delta, delta', psi and chi chains) and with the beta chain to form the complete DNA polymerase III complex.</text>
</comment>
<feature type="compositionally biased region" description="Low complexity" evidence="12">
    <location>
        <begin position="407"/>
        <end position="422"/>
    </location>
</feature>
<dbReference type="Pfam" id="PF22608">
    <property type="entry name" value="DNAX_ATPase_lid"/>
    <property type="match status" value="1"/>
</dbReference>
<dbReference type="CDD" id="cd18137">
    <property type="entry name" value="HLD_clamp_pol_III_gamma_tau"/>
    <property type="match status" value="1"/>
</dbReference>
<dbReference type="FunFam" id="3.40.50.300:FF:000014">
    <property type="entry name" value="DNA polymerase III subunit gamma/tau"/>
    <property type="match status" value="1"/>
</dbReference>
<evidence type="ECO:0000256" key="12">
    <source>
        <dbReference type="SAM" id="MobiDB-lite"/>
    </source>
</evidence>
<dbReference type="InterPro" id="IPR012763">
    <property type="entry name" value="DNA_pol_III_sug/sutau_N"/>
</dbReference>
<feature type="compositionally biased region" description="Low complexity" evidence="12">
    <location>
        <begin position="463"/>
        <end position="472"/>
    </location>
</feature>
<dbReference type="Gene3D" id="3.40.50.300">
    <property type="entry name" value="P-loop containing nucleotide triphosphate hydrolases"/>
    <property type="match status" value="1"/>
</dbReference>
<dbReference type="InterPro" id="IPR050238">
    <property type="entry name" value="DNA_Rep/Repair_Clamp_Loader"/>
</dbReference>
<accession>A0A3A8AF56</accession>
<evidence type="ECO:0000313" key="14">
    <source>
        <dbReference type="EMBL" id="RKF08495.1"/>
    </source>
</evidence>
<comment type="caution">
    <text evidence="14">The sequence shown here is derived from an EMBL/GenBank/DDBJ whole genome shotgun (WGS) entry which is preliminary data.</text>
</comment>
<evidence type="ECO:0000256" key="7">
    <source>
        <dbReference type="ARBA" id="ARBA00022833"/>
    </source>
</evidence>
<keyword evidence="4 11" id="KW-0235">DNA replication</keyword>
<evidence type="ECO:0000313" key="15">
    <source>
        <dbReference type="Proteomes" id="UP000246132"/>
    </source>
</evidence>
<dbReference type="EMBL" id="QFWV02000001">
    <property type="protein sequence ID" value="RKF08495.1"/>
    <property type="molecule type" value="Genomic_DNA"/>
</dbReference>
<comment type="function">
    <text evidence="11">DNA polymerase III is a complex, multichain enzyme responsible for most of the replicative synthesis in bacteria. This DNA polymerase also exhibits 3' to 5' exonuclease activity.</text>
</comment>
<evidence type="ECO:0000256" key="6">
    <source>
        <dbReference type="ARBA" id="ARBA00022741"/>
    </source>
</evidence>